<dbReference type="PROSITE" id="PS00027">
    <property type="entry name" value="HOMEOBOX_1"/>
    <property type="match status" value="1"/>
</dbReference>
<feature type="region of interest" description="Disordered" evidence="14">
    <location>
        <begin position="1206"/>
        <end position="1226"/>
    </location>
</feature>
<dbReference type="GO" id="GO:0005634">
    <property type="term" value="C:nucleus"/>
    <property type="evidence" value="ECO:0007669"/>
    <property type="project" value="UniProtKB-SubCell"/>
</dbReference>
<evidence type="ECO:0000256" key="12">
    <source>
        <dbReference type="RuleBase" id="RU000682"/>
    </source>
</evidence>
<dbReference type="FunFam" id="1.10.260.40:FF:000027">
    <property type="entry name" value="Homeobox protein cut-like"/>
    <property type="match status" value="1"/>
</dbReference>
<evidence type="ECO:0000256" key="9">
    <source>
        <dbReference type="ARBA" id="ARBA00023163"/>
    </source>
</evidence>
<feature type="region of interest" description="Disordered" evidence="14">
    <location>
        <begin position="630"/>
        <end position="650"/>
    </location>
</feature>
<dbReference type="SUPFAM" id="SSF46689">
    <property type="entry name" value="Homeodomain-like"/>
    <property type="match status" value="1"/>
</dbReference>
<feature type="domain" description="Homeobox" evidence="15">
    <location>
        <begin position="1109"/>
        <end position="1169"/>
    </location>
</feature>
<dbReference type="PANTHER" id="PTHR14043">
    <property type="entry name" value="CCAAT DISPLACEMENT PROTEIN-RELATED"/>
    <property type="match status" value="1"/>
</dbReference>
<dbReference type="Pfam" id="PF02376">
    <property type="entry name" value="CUT"/>
    <property type="match status" value="3"/>
</dbReference>
<evidence type="ECO:0000256" key="2">
    <source>
        <dbReference type="ARBA" id="ARBA00008190"/>
    </source>
</evidence>
<feature type="compositionally biased region" description="Basic and acidic residues" evidence="14">
    <location>
        <begin position="69"/>
        <end position="86"/>
    </location>
</feature>
<name>A0A553NYB0_TIGCA</name>
<evidence type="ECO:0000256" key="10">
    <source>
        <dbReference type="ARBA" id="ARBA00023242"/>
    </source>
</evidence>
<feature type="region of interest" description="Disordered" evidence="14">
    <location>
        <begin position="1351"/>
        <end position="1391"/>
    </location>
</feature>
<comment type="similarity">
    <text evidence="2 13">Belongs to the CUT homeobox family.</text>
</comment>
<dbReference type="GO" id="GO:0000977">
    <property type="term" value="F:RNA polymerase II transcription regulatory region sequence-specific DNA binding"/>
    <property type="evidence" value="ECO:0007669"/>
    <property type="project" value="TreeGrafter"/>
</dbReference>
<dbReference type="CDD" id="cd00086">
    <property type="entry name" value="homeodomain"/>
    <property type="match status" value="1"/>
</dbReference>
<evidence type="ECO:0000256" key="14">
    <source>
        <dbReference type="SAM" id="MobiDB-lite"/>
    </source>
</evidence>
<feature type="compositionally biased region" description="Polar residues" evidence="14">
    <location>
        <begin position="361"/>
        <end position="370"/>
    </location>
</feature>
<dbReference type="SMART" id="SM00389">
    <property type="entry name" value="HOX"/>
    <property type="match status" value="1"/>
</dbReference>
<feature type="region of interest" description="Disordered" evidence="14">
    <location>
        <begin position="930"/>
        <end position="953"/>
    </location>
</feature>
<dbReference type="Gene3D" id="1.10.260.40">
    <property type="entry name" value="lambda repressor-like DNA-binding domains"/>
    <property type="match status" value="3"/>
</dbReference>
<feature type="region of interest" description="Disordered" evidence="14">
    <location>
        <begin position="1068"/>
        <end position="1110"/>
    </location>
</feature>
<sequence length="1391" mass="152028">MRVSLENGSKLNRDPSPDFSSKVDEDQMSTHRNHHYKASSNMPDLNEVKNARRIQASSHDVEAESAVQMKERVLHSRLQELSDKIRVTSGASGDRSEDLSSVSKSKGPVDMANVNGKLQELHDTLSRLRQDSEDQIQRLRQESQDATKTIEKLQSQLQQQSDYENLKREILLLKTQGVAGAVGSSSSTSSSSAPSNHPSAISPNDKQSSVEPRTSGEGDESPDEAGQGSASEQFPNLGGPMRHHPLFPSPTMPGMEALGLMNEEMMAQWRRSLEQSPLGGLGLTSAASPGRVGAPPTSLPALPSAPISPPNSNTTTPTSTPAISGSQRATSPVSPDLKDIRHRSSSNERSSPDDDIVDPRPSSQANGSKVSSEDEVTKSPIRLDSKSPIIRPEDSPMQSPLHQHFQNSPALSLSLPLSVPPLMSTGRIPKSDPMEGRLQDMLRYNMEKYSGQALDTLGISRRVRELLSIHNIGQRLFAKYVLGLSQGTVSELLSKPKCWEKLTEKGRDSYRKMHAWAYDDNAVLLLKSLIPRKGELMRTVGSNPLLMKDRSNPSMGSLTQPGFPFPPIVSSADSGMPDERIAKFLNQANKSLKDDNPMSLSNLLGLGDENPHERMSKIYQEELARIMQGQRNRLSDHQGKPDLPGLPPGLFPGLGAAAGLFPRGGHPDLQRAMDIYQQELSRLQQSALAAAIRAQNGKEDEIKEEQSRATPDKNHVDHGENGRPSNATPSPKSSPSSPNIASSPVVSLSDVSTMDLAASLSPLQRMASITNSLVTQPMMPNHGLSQSRPNKAVLPPITQQQFDKFQHLNTDEVVRRIKEILSQYSISQRLFGESVLGLSQGSVSDLLARPKPWHMLTQKGREPFIRMKLFLDDENAVHKLVASQYKIAPEKLMRTGSFGGSHLSPHAKLPKLPDFPPRLASLGDVPHLLGQNLFNPPPQDGSSSPCSLGDRPTPILDPLNLHRKLMAQQKGSSANSAVAPSLYEMAALTHELDTHAVTTKVKEILLANNVGQKLFGEAVLGLSQGSVSELLSKPKPWHMLSIKGREPFIRMQLWLTDPQSIEKLQVLKNERRDGGAKRKRIGGSGFDSSSDRSSPADPSDFYAADSPGGSAKKQRILFSDEQKVALKVAFSLEPYPSNTVTDFLSQELNLEARTISNWFHNHRMRLKQQLPHGVDTLPFGNREGQGGFEPVKFKLLCHQRMIELRTEDNNSNTSSNGGVGGLSNNQPLPGGVSSFLRQFGLPPVVTEGAGLDLTFKRDDNDKDSIAASSEDEDTKMDDDVTMSSSHSQALLSNPVGSRSRRKPAAPQWLRPEVKSSDDLNIEDDDRTNSPCGNANVKESLTINGVCVMNSLANRTNDSDNEEETEEEDESRTNNNTMSENSNGENAIKSEN</sequence>
<dbReference type="FunFam" id="1.10.260.40:FF:000004">
    <property type="entry name" value="Cut-like homeobox 1a"/>
    <property type="match status" value="1"/>
</dbReference>
<comment type="subcellular location">
    <subcellularLocation>
        <location evidence="1 11 12">Nucleus</location>
    </subcellularLocation>
</comment>
<evidence type="ECO:0000256" key="13">
    <source>
        <dbReference type="RuleBase" id="RU361129"/>
    </source>
</evidence>
<evidence type="ECO:0000313" key="18">
    <source>
        <dbReference type="Proteomes" id="UP000318571"/>
    </source>
</evidence>
<keyword evidence="5 13" id="KW-0805">Transcription regulation</keyword>
<feature type="region of interest" description="Disordered" evidence="14">
    <location>
        <begin position="692"/>
        <end position="744"/>
    </location>
</feature>
<evidence type="ECO:0000256" key="11">
    <source>
        <dbReference type="PROSITE-ProRule" id="PRU00108"/>
    </source>
</evidence>
<dbReference type="InterPro" id="IPR009057">
    <property type="entry name" value="Homeodomain-like_sf"/>
</dbReference>
<accession>A0A553NYB0</accession>
<dbReference type="InterPro" id="IPR003350">
    <property type="entry name" value="CUT_dom"/>
</dbReference>
<keyword evidence="10 11" id="KW-0539">Nucleus</keyword>
<proteinExistence type="inferred from homology"/>
<keyword evidence="9 13" id="KW-0804">Transcription</keyword>
<dbReference type="GO" id="GO:0000981">
    <property type="term" value="F:DNA-binding transcription factor activity, RNA polymerase II-specific"/>
    <property type="evidence" value="ECO:0007669"/>
    <property type="project" value="InterPro"/>
</dbReference>
<feature type="compositionally biased region" description="Low complexity" evidence="14">
    <location>
        <begin position="724"/>
        <end position="744"/>
    </location>
</feature>
<dbReference type="InterPro" id="IPR010982">
    <property type="entry name" value="Lambda_DNA-bd_dom_sf"/>
</dbReference>
<dbReference type="GO" id="GO:0030154">
    <property type="term" value="P:cell differentiation"/>
    <property type="evidence" value="ECO:0007669"/>
    <property type="project" value="UniProtKB-ARBA"/>
</dbReference>
<feature type="compositionally biased region" description="Low complexity" evidence="14">
    <location>
        <begin position="294"/>
        <end position="324"/>
    </location>
</feature>
<dbReference type="PANTHER" id="PTHR14043:SF2">
    <property type="entry name" value="HOMEOBOX PROTEIN CUT"/>
    <property type="match status" value="1"/>
</dbReference>
<evidence type="ECO:0000256" key="6">
    <source>
        <dbReference type="ARBA" id="ARBA00023054"/>
    </source>
</evidence>
<dbReference type="Proteomes" id="UP000318571">
    <property type="component" value="Chromosome 9"/>
</dbReference>
<dbReference type="Gene3D" id="1.10.10.60">
    <property type="entry name" value="Homeodomain-like"/>
    <property type="match status" value="1"/>
</dbReference>
<protein>
    <recommendedName>
        <fullName evidence="13">Homeobox protein cut-like</fullName>
    </recommendedName>
</protein>
<feature type="compositionally biased region" description="Basic and acidic residues" evidence="14">
    <location>
        <begin position="696"/>
        <end position="721"/>
    </location>
</feature>
<evidence type="ECO:0000256" key="7">
    <source>
        <dbReference type="ARBA" id="ARBA00023125"/>
    </source>
</evidence>
<dbReference type="InterPro" id="IPR001356">
    <property type="entry name" value="HD"/>
</dbReference>
<dbReference type="STRING" id="6832.A0A553NYB0"/>
<feature type="compositionally biased region" description="Low complexity" evidence="14">
    <location>
        <begin position="1086"/>
        <end position="1101"/>
    </location>
</feature>
<evidence type="ECO:0000313" key="17">
    <source>
        <dbReference type="EMBL" id="TRY70425.1"/>
    </source>
</evidence>
<dbReference type="PROSITE" id="PS51042">
    <property type="entry name" value="CUT"/>
    <property type="match status" value="3"/>
</dbReference>
<evidence type="ECO:0000256" key="3">
    <source>
        <dbReference type="ARBA" id="ARBA00022553"/>
    </source>
</evidence>
<feature type="compositionally biased region" description="Acidic residues" evidence="14">
    <location>
        <begin position="1269"/>
        <end position="1280"/>
    </location>
</feature>
<dbReference type="SMART" id="SM01109">
    <property type="entry name" value="CUT"/>
    <property type="match status" value="3"/>
</dbReference>
<evidence type="ECO:0000256" key="1">
    <source>
        <dbReference type="ARBA" id="ARBA00004123"/>
    </source>
</evidence>
<evidence type="ECO:0000259" key="15">
    <source>
        <dbReference type="PROSITE" id="PS50071"/>
    </source>
</evidence>
<feature type="region of interest" description="Disordered" evidence="14">
    <location>
        <begin position="178"/>
        <end position="259"/>
    </location>
</feature>
<organism evidence="17 18">
    <name type="scientific">Tigriopus californicus</name>
    <name type="common">Marine copepod</name>
    <dbReference type="NCBI Taxonomy" id="6832"/>
    <lineage>
        <taxon>Eukaryota</taxon>
        <taxon>Metazoa</taxon>
        <taxon>Ecdysozoa</taxon>
        <taxon>Arthropoda</taxon>
        <taxon>Crustacea</taxon>
        <taxon>Multicrustacea</taxon>
        <taxon>Hexanauplia</taxon>
        <taxon>Copepoda</taxon>
        <taxon>Harpacticoida</taxon>
        <taxon>Harpacticidae</taxon>
        <taxon>Tigriopus</taxon>
    </lineage>
</organism>
<feature type="domain" description="CUT" evidence="16">
    <location>
        <begin position="983"/>
        <end position="1070"/>
    </location>
</feature>
<evidence type="ECO:0000256" key="8">
    <source>
        <dbReference type="ARBA" id="ARBA00023155"/>
    </source>
</evidence>
<keyword evidence="3" id="KW-0597">Phosphoprotein</keyword>
<feature type="region of interest" description="Disordered" evidence="14">
    <location>
        <begin position="1"/>
        <end position="161"/>
    </location>
</feature>
<keyword evidence="6" id="KW-0175">Coiled coil</keyword>
<dbReference type="EMBL" id="VCGU01000009">
    <property type="protein sequence ID" value="TRY70425.1"/>
    <property type="molecule type" value="Genomic_DNA"/>
</dbReference>
<feature type="domain" description="CUT" evidence="16">
    <location>
        <begin position="445"/>
        <end position="532"/>
    </location>
</feature>
<keyword evidence="18" id="KW-1185">Reference proteome</keyword>
<feature type="compositionally biased region" description="Polar residues" evidence="14">
    <location>
        <begin position="152"/>
        <end position="161"/>
    </location>
</feature>
<dbReference type="SUPFAM" id="SSF47413">
    <property type="entry name" value="lambda repressor-like DNA-binding domains"/>
    <property type="match status" value="3"/>
</dbReference>
<feature type="compositionally biased region" description="Basic and acidic residues" evidence="14">
    <location>
        <begin position="371"/>
        <end position="385"/>
    </location>
</feature>
<keyword evidence="8 11" id="KW-0371">Homeobox</keyword>
<keyword evidence="4" id="KW-0677">Repeat</keyword>
<evidence type="ECO:0000259" key="16">
    <source>
        <dbReference type="PROSITE" id="PS51042"/>
    </source>
</evidence>
<dbReference type="FunFam" id="1.10.260.40:FF:000010">
    <property type="entry name" value="Cut-like homeobox 1a"/>
    <property type="match status" value="1"/>
</dbReference>
<feature type="region of interest" description="Disordered" evidence="14">
    <location>
        <begin position="271"/>
        <end position="404"/>
    </location>
</feature>
<feature type="domain" description="CUT" evidence="16">
    <location>
        <begin position="799"/>
        <end position="886"/>
    </location>
</feature>
<dbReference type="PROSITE" id="PS50071">
    <property type="entry name" value="HOMEOBOX_2"/>
    <property type="match status" value="1"/>
</dbReference>
<feature type="compositionally biased region" description="Low complexity" evidence="14">
    <location>
        <begin position="184"/>
        <end position="203"/>
    </location>
</feature>
<reference evidence="17 18" key="1">
    <citation type="journal article" date="2018" name="Nat. Ecol. Evol.">
        <title>Genomic signatures of mitonuclear coevolution across populations of Tigriopus californicus.</title>
        <authorList>
            <person name="Barreto F.S."/>
            <person name="Watson E.T."/>
            <person name="Lima T.G."/>
            <person name="Willett C.S."/>
            <person name="Edmands S."/>
            <person name="Li W."/>
            <person name="Burton R.S."/>
        </authorList>
    </citation>
    <scope>NUCLEOTIDE SEQUENCE [LARGE SCALE GENOMIC DNA]</scope>
    <source>
        <strain evidence="17 18">San Diego</strain>
    </source>
</reference>
<feature type="compositionally biased region" description="Polar residues" evidence="14">
    <location>
        <begin position="1"/>
        <end position="10"/>
    </location>
</feature>
<feature type="compositionally biased region" description="Acidic residues" evidence="14">
    <location>
        <begin position="1358"/>
        <end position="1369"/>
    </location>
</feature>
<feature type="compositionally biased region" description="Polar residues" evidence="14">
    <location>
        <begin position="1281"/>
        <end position="1296"/>
    </location>
</feature>
<gene>
    <name evidence="17" type="ORF">TCAL_07521</name>
</gene>
<comment type="caution">
    <text evidence="17">The sequence shown here is derived from an EMBL/GenBank/DDBJ whole genome shotgun (WGS) entry which is preliminary data.</text>
</comment>
<evidence type="ECO:0000256" key="4">
    <source>
        <dbReference type="ARBA" id="ARBA00022737"/>
    </source>
</evidence>
<keyword evidence="7 11" id="KW-0238">DNA-binding</keyword>
<dbReference type="Pfam" id="PF00046">
    <property type="entry name" value="Homeodomain"/>
    <property type="match status" value="1"/>
</dbReference>
<feature type="compositionally biased region" description="Basic and acidic residues" evidence="14">
    <location>
        <begin position="11"/>
        <end position="29"/>
    </location>
</feature>
<feature type="region of interest" description="Disordered" evidence="14">
    <location>
        <begin position="1254"/>
        <end position="1335"/>
    </location>
</feature>
<dbReference type="InterPro" id="IPR017970">
    <property type="entry name" value="Homeobox_CS"/>
</dbReference>
<dbReference type="OMA" id="RAMDIYQ"/>
<feature type="compositionally biased region" description="Basic and acidic residues" evidence="14">
    <location>
        <begin position="119"/>
        <end position="151"/>
    </location>
</feature>
<evidence type="ECO:0000256" key="5">
    <source>
        <dbReference type="ARBA" id="ARBA00023015"/>
    </source>
</evidence>
<feature type="compositionally biased region" description="Basic and acidic residues" evidence="14">
    <location>
        <begin position="1254"/>
        <end position="1264"/>
    </location>
</feature>
<feature type="DNA-binding region" description="Homeobox" evidence="11">
    <location>
        <begin position="1111"/>
        <end position="1170"/>
    </location>
</feature>